<feature type="compositionally biased region" description="Polar residues" evidence="1">
    <location>
        <begin position="43"/>
        <end position="58"/>
    </location>
</feature>
<protein>
    <recommendedName>
        <fullName evidence="3">Fibrinogen C-terminal domain-containing protein</fullName>
    </recommendedName>
</protein>
<dbReference type="InterPro" id="IPR014716">
    <property type="entry name" value="Fibrinogen_a/b/g_C_1"/>
</dbReference>
<proteinExistence type="predicted"/>
<dbReference type="Gene3D" id="4.10.530.10">
    <property type="entry name" value="Gamma-fibrinogen Carboxyl Terminal Fragment, domain 2"/>
    <property type="match status" value="1"/>
</dbReference>
<dbReference type="STRING" id="400682.A0A1X7UVK4"/>
<accession>A0A1X7UVK4</accession>
<dbReference type="InterPro" id="IPR050373">
    <property type="entry name" value="Fibrinogen_C-term_domain"/>
</dbReference>
<evidence type="ECO:0000256" key="1">
    <source>
        <dbReference type="SAM" id="MobiDB-lite"/>
    </source>
</evidence>
<dbReference type="InterPro" id="IPR036056">
    <property type="entry name" value="Fibrinogen-like_C"/>
</dbReference>
<evidence type="ECO:0000256" key="2">
    <source>
        <dbReference type="SAM" id="SignalP"/>
    </source>
</evidence>
<dbReference type="InterPro" id="IPR002181">
    <property type="entry name" value="Fibrinogen_a/b/g_C_dom"/>
</dbReference>
<dbReference type="PROSITE" id="PS51406">
    <property type="entry name" value="FIBRINOGEN_C_2"/>
    <property type="match status" value="1"/>
</dbReference>
<dbReference type="OrthoDB" id="6159560at2759"/>
<feature type="region of interest" description="Disordered" evidence="1">
    <location>
        <begin position="42"/>
        <end position="140"/>
    </location>
</feature>
<dbReference type="PANTHER" id="PTHR19143:SF394">
    <property type="entry name" value="ANGIOPOIETIN-RELATED PROTEIN 3-LIKE"/>
    <property type="match status" value="1"/>
</dbReference>
<evidence type="ECO:0000313" key="4">
    <source>
        <dbReference type="EnsemblMetazoa" id="Aqu2.1.31803_001"/>
    </source>
</evidence>
<dbReference type="Pfam" id="PF00147">
    <property type="entry name" value="Fibrinogen_C"/>
    <property type="match status" value="1"/>
</dbReference>
<feature type="compositionally biased region" description="Low complexity" evidence="1">
    <location>
        <begin position="103"/>
        <end position="138"/>
    </location>
</feature>
<evidence type="ECO:0000259" key="3">
    <source>
        <dbReference type="PROSITE" id="PS51406"/>
    </source>
</evidence>
<dbReference type="Gene3D" id="3.90.215.10">
    <property type="entry name" value="Gamma Fibrinogen, chain A, domain 1"/>
    <property type="match status" value="1"/>
</dbReference>
<dbReference type="EnsemblMetazoa" id="Aqu2.1.31803_001">
    <property type="protein sequence ID" value="Aqu2.1.31803_001"/>
    <property type="gene ID" value="Aqu2.1.31803"/>
</dbReference>
<dbReference type="PANTHER" id="PTHR19143">
    <property type="entry name" value="FIBRINOGEN/TENASCIN/ANGIOPOEITIN"/>
    <property type="match status" value="1"/>
</dbReference>
<sequence>MEGKVILLLLLLSSVALSFVNSARSQPPLCKKWQELYEEHCNQESSVSHGEPTTTQPSDRGRSLASAATETRPVATRAALREARSAVAERDPNRRGSSNPVRSSPSNITYTNNTSINTTTGGTNNGSSNSTNNSKENPNPNPYFEKSWLSCCEVASHARLLSTEKAENKEEKKHEITSGVYKIKSGPFAQTMAYCNIDNNKEGWTVILRRYNGQLVFNRSWEEYEFGFGSLDEEFWYGLSRISSLTNNGSWELQIELETHQNKSLIAKYDHFLVKGPNEQYNLILSGYRGEVNGDFLKGWAGRPFTTIDKDNNDPTGATSCADIAKSGWWYTNTCYADRGLNLNKAYEKDGIKWEKDSYETIYIKRLVAKMRQKGCLQNER</sequence>
<feature type="domain" description="Fibrinogen C-terminal" evidence="3">
    <location>
        <begin position="142"/>
        <end position="375"/>
    </location>
</feature>
<dbReference type="eggNOG" id="KOG2579">
    <property type="taxonomic scope" value="Eukaryota"/>
</dbReference>
<feature type="chain" id="PRO_5010868940" description="Fibrinogen C-terminal domain-containing protein" evidence="2">
    <location>
        <begin position="26"/>
        <end position="381"/>
    </location>
</feature>
<dbReference type="GO" id="GO:0005615">
    <property type="term" value="C:extracellular space"/>
    <property type="evidence" value="ECO:0007669"/>
    <property type="project" value="TreeGrafter"/>
</dbReference>
<reference evidence="4" key="1">
    <citation type="submission" date="2017-05" db="UniProtKB">
        <authorList>
            <consortium name="EnsemblMetazoa"/>
        </authorList>
    </citation>
    <scope>IDENTIFICATION</scope>
</reference>
<feature type="compositionally biased region" description="Basic and acidic residues" evidence="1">
    <location>
        <begin position="79"/>
        <end position="94"/>
    </location>
</feature>
<dbReference type="InParanoid" id="A0A1X7UVK4"/>
<organism evidence="4">
    <name type="scientific">Amphimedon queenslandica</name>
    <name type="common">Sponge</name>
    <dbReference type="NCBI Taxonomy" id="400682"/>
    <lineage>
        <taxon>Eukaryota</taxon>
        <taxon>Metazoa</taxon>
        <taxon>Porifera</taxon>
        <taxon>Demospongiae</taxon>
        <taxon>Heteroscleromorpha</taxon>
        <taxon>Haplosclerida</taxon>
        <taxon>Niphatidae</taxon>
        <taxon>Amphimedon</taxon>
    </lineage>
</organism>
<feature type="signal peptide" evidence="2">
    <location>
        <begin position="1"/>
        <end position="25"/>
    </location>
</feature>
<dbReference type="SMART" id="SM00186">
    <property type="entry name" value="FBG"/>
    <property type="match status" value="1"/>
</dbReference>
<dbReference type="AlphaFoldDB" id="A0A1X7UVK4"/>
<name>A0A1X7UVK4_AMPQE</name>
<dbReference type="SUPFAM" id="SSF56496">
    <property type="entry name" value="Fibrinogen C-terminal domain-like"/>
    <property type="match status" value="1"/>
</dbReference>
<keyword evidence="2" id="KW-0732">Signal</keyword>